<dbReference type="EMBL" id="JACKTI010000070">
    <property type="protein sequence ID" value="MCV7026660.1"/>
    <property type="molecule type" value="Genomic_DNA"/>
</dbReference>
<gene>
    <name evidence="2" type="ORF">H7I77_25470</name>
    <name evidence="1" type="ORF">RMCN_4134</name>
</gene>
<reference evidence="2" key="3">
    <citation type="journal article" date="2022" name="BMC Genomics">
        <title>Comparative genome analysis of mycobacteria focusing on tRNA and non-coding RNA.</title>
        <authorList>
            <person name="Behra P.R.K."/>
            <person name="Pettersson B.M.F."/>
            <person name="Ramesh M."/>
            <person name="Das S."/>
            <person name="Dasgupta S."/>
            <person name="Kirsebom L.A."/>
        </authorList>
    </citation>
    <scope>NUCLEOTIDE SEQUENCE</scope>
    <source>
        <strain evidence="2">DSM 44203</strain>
    </source>
</reference>
<protein>
    <submittedName>
        <fullName evidence="2">Uncharacterized protein</fullName>
    </submittedName>
</protein>
<dbReference type="AlphaFoldDB" id="A0AAW5SSW2"/>
<dbReference type="EMBL" id="BCTA01000053">
    <property type="protein sequence ID" value="GAT11001.1"/>
    <property type="molecule type" value="Genomic_DNA"/>
</dbReference>
<dbReference type="RefSeq" id="WP_067393154.1">
    <property type="nucleotide sequence ID" value="NZ_BCTA01000053.1"/>
</dbReference>
<proteinExistence type="predicted"/>
<evidence type="ECO:0000313" key="2">
    <source>
        <dbReference type="EMBL" id="MCV7026660.1"/>
    </source>
</evidence>
<dbReference type="Proteomes" id="UP001207528">
    <property type="component" value="Unassembled WGS sequence"/>
</dbReference>
<name>A0AAW5SSW2_MYCNV</name>
<evidence type="ECO:0000313" key="4">
    <source>
        <dbReference type="Proteomes" id="UP001207528"/>
    </source>
</evidence>
<accession>A0AAW5SSW2</accession>
<reference evidence="2" key="2">
    <citation type="submission" date="2020-07" db="EMBL/GenBank/DDBJ databases">
        <authorList>
            <person name="Pettersson B.M.F."/>
            <person name="Behra P.R.K."/>
            <person name="Ramesh M."/>
            <person name="Das S."/>
            <person name="Dasgupta S."/>
            <person name="Kirsebom L.A."/>
        </authorList>
    </citation>
    <scope>NUCLEOTIDE SEQUENCE</scope>
    <source>
        <strain evidence="2">DSM 44203</strain>
    </source>
</reference>
<evidence type="ECO:0000313" key="3">
    <source>
        <dbReference type="Proteomes" id="UP000069773"/>
    </source>
</evidence>
<keyword evidence="3" id="KW-1185">Reference proteome</keyword>
<evidence type="ECO:0000313" key="1">
    <source>
        <dbReference type="EMBL" id="GAT11001.1"/>
    </source>
</evidence>
<reference evidence="1 3" key="1">
    <citation type="journal article" date="2016" name="Genome Announc.">
        <title>Draft Genome Sequences of Five Rapidly Growing Mycobacterium Species, M. thermoresistibile, M. fortuitum subsp. acetamidolyticum, M. canariasense, M. brisbanense, and M. novocastrense.</title>
        <authorList>
            <person name="Katahira K."/>
            <person name="Ogura Y."/>
            <person name="Gotoh Y."/>
            <person name="Hayashi T."/>
        </authorList>
    </citation>
    <scope>NUCLEOTIDE SEQUENCE [LARGE SCALE GENOMIC DNA]</scope>
    <source>
        <strain evidence="1 3">JCM18114</strain>
    </source>
</reference>
<dbReference type="Proteomes" id="UP000069773">
    <property type="component" value="Unassembled WGS sequence"/>
</dbReference>
<sequence length="122" mass="13565">MTRQRHLRLVAKDTAAQRIEPIERDAAIAAIRAALKRRSDKSWSVRGGRGTSWGWITITAPPRRLIGHAMSAADAAELSQLLGLDHAHDQGVTVPASSQYRQEYVARAEGRKPDVLGRPYWD</sequence>
<comment type="caution">
    <text evidence="2">The sequence shown here is derived from an EMBL/GenBank/DDBJ whole genome shotgun (WGS) entry which is preliminary data.</text>
</comment>
<organism evidence="2 4">
    <name type="scientific">Mycolicibacterium novocastrense</name>
    <name type="common">Mycobacterium novocastrense</name>
    <dbReference type="NCBI Taxonomy" id="59813"/>
    <lineage>
        <taxon>Bacteria</taxon>
        <taxon>Bacillati</taxon>
        <taxon>Actinomycetota</taxon>
        <taxon>Actinomycetes</taxon>
        <taxon>Mycobacteriales</taxon>
        <taxon>Mycobacteriaceae</taxon>
        <taxon>Mycolicibacterium</taxon>
    </lineage>
</organism>